<dbReference type="Proteomes" id="UP000240996">
    <property type="component" value="Unassembled WGS sequence"/>
</dbReference>
<protein>
    <submittedName>
        <fullName evidence="2">Serine/threonine protein phosphatase 1</fullName>
    </submittedName>
</protein>
<dbReference type="PANTHER" id="PTHR42850">
    <property type="entry name" value="METALLOPHOSPHOESTERASE"/>
    <property type="match status" value="1"/>
</dbReference>
<dbReference type="PANTHER" id="PTHR42850:SF4">
    <property type="entry name" value="ZINC-DEPENDENT ENDOPOLYPHOSPHATASE"/>
    <property type="match status" value="1"/>
</dbReference>
<dbReference type="EMBL" id="PZZN01000001">
    <property type="protein sequence ID" value="PTM46679.1"/>
    <property type="molecule type" value="Genomic_DNA"/>
</dbReference>
<evidence type="ECO:0000313" key="3">
    <source>
        <dbReference type="Proteomes" id="UP000240996"/>
    </source>
</evidence>
<dbReference type="Gene3D" id="3.60.21.10">
    <property type="match status" value="1"/>
</dbReference>
<dbReference type="GO" id="GO:0008803">
    <property type="term" value="F:bis(5'-nucleosyl)-tetraphosphatase (symmetrical) activity"/>
    <property type="evidence" value="ECO:0007669"/>
    <property type="project" value="TreeGrafter"/>
</dbReference>
<dbReference type="GO" id="GO:0110154">
    <property type="term" value="P:RNA decapping"/>
    <property type="evidence" value="ECO:0007669"/>
    <property type="project" value="TreeGrafter"/>
</dbReference>
<feature type="domain" description="Calcineurin-like phosphoesterase" evidence="1">
    <location>
        <begin position="25"/>
        <end position="217"/>
    </location>
</feature>
<reference evidence="2 3" key="1">
    <citation type="submission" date="2018-04" db="EMBL/GenBank/DDBJ databases">
        <title>Genomic Encyclopedia of Type Strains, Phase III (KMG-III): the genomes of soil and plant-associated and newly described type strains.</title>
        <authorList>
            <person name="Whitman W."/>
        </authorList>
    </citation>
    <scope>NUCLEOTIDE SEQUENCE [LARGE SCALE GENOMIC DNA]</scope>
    <source>
        <strain evidence="2 3">NW12</strain>
    </source>
</reference>
<dbReference type="InterPro" id="IPR004843">
    <property type="entry name" value="Calcineurin-like_PHP"/>
</dbReference>
<name>A0A2T4YSB1_9SPHN</name>
<comment type="caution">
    <text evidence="2">The sequence shown here is derived from an EMBL/GenBank/DDBJ whole genome shotgun (WGS) entry which is preliminary data.</text>
</comment>
<dbReference type="AlphaFoldDB" id="A0A2T4YSB1"/>
<dbReference type="GO" id="GO:0016791">
    <property type="term" value="F:phosphatase activity"/>
    <property type="evidence" value="ECO:0007669"/>
    <property type="project" value="TreeGrafter"/>
</dbReference>
<dbReference type="Pfam" id="PF00149">
    <property type="entry name" value="Metallophos"/>
    <property type="match status" value="1"/>
</dbReference>
<gene>
    <name evidence="2" type="ORF">C8J24_0046</name>
</gene>
<keyword evidence="3" id="KW-1185">Reference proteome</keyword>
<dbReference type="InterPro" id="IPR050126">
    <property type="entry name" value="Ap4A_hydrolase"/>
</dbReference>
<organism evidence="2 3">
    <name type="scientific">Sphingomonas aerolata</name>
    <dbReference type="NCBI Taxonomy" id="185951"/>
    <lineage>
        <taxon>Bacteria</taxon>
        <taxon>Pseudomonadati</taxon>
        <taxon>Pseudomonadota</taxon>
        <taxon>Alphaproteobacteria</taxon>
        <taxon>Sphingomonadales</taxon>
        <taxon>Sphingomonadaceae</taxon>
        <taxon>Sphingomonas</taxon>
    </lineage>
</organism>
<proteinExistence type="predicted"/>
<dbReference type="RefSeq" id="WP_107929540.1">
    <property type="nucleotide sequence ID" value="NZ_PZZN01000001.1"/>
</dbReference>
<evidence type="ECO:0000259" key="1">
    <source>
        <dbReference type="Pfam" id="PF00149"/>
    </source>
</evidence>
<accession>A0A2T4YSB1</accession>
<dbReference type="SUPFAM" id="SSF56300">
    <property type="entry name" value="Metallo-dependent phosphatases"/>
    <property type="match status" value="1"/>
</dbReference>
<dbReference type="CDD" id="cd00144">
    <property type="entry name" value="MPP_PPP_family"/>
    <property type="match status" value="1"/>
</dbReference>
<dbReference type="GO" id="GO:0005737">
    <property type="term" value="C:cytoplasm"/>
    <property type="evidence" value="ECO:0007669"/>
    <property type="project" value="TreeGrafter"/>
</dbReference>
<sequence>MISRFFRSKAPRSAGRSCSIPEGRRVYAVGDIHGCADLLDDLIAQIDADDAARGAAETTVIFLGDIVDRGPGSAAVIDRLIGYAATRSDVRFLQGNHEEIFLGALDGEPKALRLFCRIGGRETVLSYGMDAAEYERLDYEELVQRLAQLVPEAHRAFLAGFEDLITIGDYAFVHAGVRPGTPLEDQRGSDLRWIRDPFLDHRSPLDKMIVHGHTVIEEVQTMAHRIGIDTGAYATGRLTALGIEGDRTWTLQTAPRPGSSENSLES</sequence>
<dbReference type="InterPro" id="IPR029052">
    <property type="entry name" value="Metallo-depent_PP-like"/>
</dbReference>
<evidence type="ECO:0000313" key="2">
    <source>
        <dbReference type="EMBL" id="PTM46679.1"/>
    </source>
</evidence>